<feature type="compositionally biased region" description="Polar residues" evidence="1">
    <location>
        <begin position="450"/>
        <end position="461"/>
    </location>
</feature>
<feature type="compositionally biased region" description="Polar residues" evidence="1">
    <location>
        <begin position="258"/>
        <end position="271"/>
    </location>
</feature>
<evidence type="ECO:0000256" key="1">
    <source>
        <dbReference type="SAM" id="MobiDB-lite"/>
    </source>
</evidence>
<organism evidence="2 3">
    <name type="scientific">Clohesyomyces aquaticus</name>
    <dbReference type="NCBI Taxonomy" id="1231657"/>
    <lineage>
        <taxon>Eukaryota</taxon>
        <taxon>Fungi</taxon>
        <taxon>Dikarya</taxon>
        <taxon>Ascomycota</taxon>
        <taxon>Pezizomycotina</taxon>
        <taxon>Dothideomycetes</taxon>
        <taxon>Pleosporomycetidae</taxon>
        <taxon>Pleosporales</taxon>
        <taxon>Lindgomycetaceae</taxon>
        <taxon>Clohesyomyces</taxon>
    </lineage>
</organism>
<feature type="region of interest" description="Disordered" evidence="1">
    <location>
        <begin position="389"/>
        <end position="461"/>
    </location>
</feature>
<reference evidence="2 3" key="1">
    <citation type="submission" date="2016-07" db="EMBL/GenBank/DDBJ databases">
        <title>Pervasive Adenine N6-methylation of Active Genes in Fungi.</title>
        <authorList>
            <consortium name="DOE Joint Genome Institute"/>
            <person name="Mondo S.J."/>
            <person name="Dannebaum R.O."/>
            <person name="Kuo R.C."/>
            <person name="Labutti K."/>
            <person name="Haridas S."/>
            <person name="Kuo A."/>
            <person name="Salamov A."/>
            <person name="Ahrendt S.R."/>
            <person name="Lipzen A."/>
            <person name="Sullivan W."/>
            <person name="Andreopoulos W.B."/>
            <person name="Clum A."/>
            <person name="Lindquist E."/>
            <person name="Daum C."/>
            <person name="Ramamoorthy G.K."/>
            <person name="Gryganskyi A."/>
            <person name="Culley D."/>
            <person name="Magnuson J.K."/>
            <person name="James T.Y."/>
            <person name="O'Malley M.A."/>
            <person name="Stajich J.E."/>
            <person name="Spatafora J.W."/>
            <person name="Visel A."/>
            <person name="Grigoriev I.V."/>
        </authorList>
    </citation>
    <scope>NUCLEOTIDE SEQUENCE [LARGE SCALE GENOMIC DNA]</scope>
    <source>
        <strain evidence="2 3">CBS 115471</strain>
    </source>
</reference>
<evidence type="ECO:0000313" key="2">
    <source>
        <dbReference type="EMBL" id="ORY10172.1"/>
    </source>
</evidence>
<dbReference type="OrthoDB" id="5600252at2759"/>
<protein>
    <submittedName>
        <fullName evidence="2">Uncharacterized protein</fullName>
    </submittedName>
</protein>
<dbReference type="EMBL" id="MCFA01000076">
    <property type="protein sequence ID" value="ORY10172.1"/>
    <property type="molecule type" value="Genomic_DNA"/>
</dbReference>
<evidence type="ECO:0000313" key="3">
    <source>
        <dbReference type="Proteomes" id="UP000193144"/>
    </source>
</evidence>
<feature type="compositionally biased region" description="Basic and acidic residues" evidence="1">
    <location>
        <begin position="50"/>
        <end position="64"/>
    </location>
</feature>
<feature type="region of interest" description="Disordered" evidence="1">
    <location>
        <begin position="258"/>
        <end position="293"/>
    </location>
</feature>
<dbReference type="Proteomes" id="UP000193144">
    <property type="component" value="Unassembled WGS sequence"/>
</dbReference>
<feature type="region of interest" description="Disordered" evidence="1">
    <location>
        <begin position="1"/>
        <end position="26"/>
    </location>
</feature>
<accession>A0A1Y1ZIU8</accession>
<comment type="caution">
    <text evidence="2">The sequence shown here is derived from an EMBL/GenBank/DDBJ whole genome shotgun (WGS) entry which is preliminary data.</text>
</comment>
<feature type="compositionally biased region" description="Basic residues" evidence="1">
    <location>
        <begin position="326"/>
        <end position="338"/>
    </location>
</feature>
<dbReference type="STRING" id="1231657.A0A1Y1ZIU8"/>
<keyword evidence="3" id="KW-1185">Reference proteome</keyword>
<sequence length="487" mass="53773">MARKKKPAANPARGFATTSIASKPKLEKAVESEVKELAKESAIEPSKASELLEKKQTQPEVAEKTPEELEAQLEQDELQLLVEKHAAKTRREARRQVSKIHTDRRVLRPQAELMSVRDWLPSEILDSIIALAQEESNDLNRRAGQKSLLKVLQEEDAIARLWTLDLILSDLGFSHENVQPVMKWLCANAVTIDPTAAVWGFQEGLEWLALDQCQGNTFSYEEQRPKRLIADSPSVSRPETPITHVAMGSEFESAHVMSSGNRQSSNPTLDVTTPRVLTPAPSDHSDATISDLDSDIEPDQLIPTYLKIKSKLFEMDPDALEGGGRRQPKSSKGKKPMPHPKGAPAAIRKLRAQLQQLEADALFDQYEADGQWPALRNQIAQNKIVDRQRQPLQPAEGTRKEDTIAPQPTNSDIQAEGVTFGHNESSDDEGSGLLGDMFGAIPSDAPVTGTEGNKTTSSSTILRDFGKQLGLAPRKLLEETVRARYGL</sequence>
<feature type="region of interest" description="Disordered" evidence="1">
    <location>
        <begin position="317"/>
        <end position="343"/>
    </location>
</feature>
<name>A0A1Y1ZIU8_9PLEO</name>
<dbReference type="AlphaFoldDB" id="A0A1Y1ZIU8"/>
<gene>
    <name evidence="2" type="ORF">BCR34DRAFT_355199</name>
</gene>
<feature type="region of interest" description="Disordered" evidence="1">
    <location>
        <begin position="38"/>
        <end position="64"/>
    </location>
</feature>
<proteinExistence type="predicted"/>